<dbReference type="EC" id="4.1.2.50" evidence="4"/>
<dbReference type="InterPro" id="IPR038418">
    <property type="entry name" value="6-PTP_synth/QueD_sf"/>
</dbReference>
<evidence type="ECO:0000256" key="6">
    <source>
        <dbReference type="ARBA" id="ARBA00022723"/>
    </source>
</evidence>
<name>A0A150PUH9_SORCE</name>
<dbReference type="UniPathway" id="UPA00391"/>
<dbReference type="InterPro" id="IPR007115">
    <property type="entry name" value="6-PTP_synth/QueD"/>
</dbReference>
<dbReference type="AlphaFoldDB" id="A0A150PUH9"/>
<gene>
    <name evidence="11" type="ORF">BE08_32725</name>
</gene>
<evidence type="ECO:0000256" key="10">
    <source>
        <dbReference type="ARBA" id="ARBA00048807"/>
    </source>
</evidence>
<evidence type="ECO:0000256" key="3">
    <source>
        <dbReference type="ARBA" id="ARBA00008900"/>
    </source>
</evidence>
<dbReference type="SUPFAM" id="SSF55620">
    <property type="entry name" value="Tetrahydrobiopterin biosynthesis enzymes-like"/>
    <property type="match status" value="1"/>
</dbReference>
<evidence type="ECO:0000313" key="11">
    <source>
        <dbReference type="EMBL" id="KYF59340.1"/>
    </source>
</evidence>
<keyword evidence="8" id="KW-0456">Lyase</keyword>
<proteinExistence type="inferred from homology"/>
<dbReference type="Pfam" id="PF01242">
    <property type="entry name" value="PTPS"/>
    <property type="match status" value="1"/>
</dbReference>
<evidence type="ECO:0000256" key="4">
    <source>
        <dbReference type="ARBA" id="ARBA00012982"/>
    </source>
</evidence>
<organism evidence="11 12">
    <name type="scientific">Sorangium cellulosum</name>
    <name type="common">Polyangium cellulosum</name>
    <dbReference type="NCBI Taxonomy" id="56"/>
    <lineage>
        <taxon>Bacteria</taxon>
        <taxon>Pseudomonadati</taxon>
        <taxon>Myxococcota</taxon>
        <taxon>Polyangia</taxon>
        <taxon>Polyangiales</taxon>
        <taxon>Polyangiaceae</taxon>
        <taxon>Sorangium</taxon>
    </lineage>
</organism>
<dbReference type="PANTHER" id="PTHR12589:SF7">
    <property type="entry name" value="6-PYRUVOYL TETRAHYDROBIOPTERIN SYNTHASE"/>
    <property type="match status" value="1"/>
</dbReference>
<reference evidence="11 12" key="1">
    <citation type="submission" date="2014-02" db="EMBL/GenBank/DDBJ databases">
        <title>The small core and large imbalanced accessory genome model reveals a collaborative survival strategy of Sorangium cellulosum strains in nature.</title>
        <authorList>
            <person name="Han K."/>
            <person name="Peng R."/>
            <person name="Blom J."/>
            <person name="Li Y.-Z."/>
        </authorList>
    </citation>
    <scope>NUCLEOTIDE SEQUENCE [LARGE SCALE GENOMIC DNA]</scope>
    <source>
        <strain evidence="11 12">So0157-25</strain>
    </source>
</reference>
<dbReference type="GO" id="GO:0070497">
    <property type="term" value="F:6-carboxytetrahydropterin synthase activity"/>
    <property type="evidence" value="ECO:0007669"/>
    <property type="project" value="UniProtKB-EC"/>
</dbReference>
<protein>
    <recommendedName>
        <fullName evidence="5">6-carboxy-5,6,7,8-tetrahydropterin synthase</fullName>
        <ecNumber evidence="4">4.1.2.50</ecNumber>
    </recommendedName>
    <alternativeName>
        <fullName evidence="9">Queuosine biosynthesis protein QueD</fullName>
    </alternativeName>
</protein>
<evidence type="ECO:0000256" key="9">
    <source>
        <dbReference type="ARBA" id="ARBA00031449"/>
    </source>
</evidence>
<comment type="pathway">
    <text evidence="2">Purine metabolism; 7-cyano-7-deazaguanine biosynthesis.</text>
</comment>
<keyword evidence="7" id="KW-0862">Zinc</keyword>
<dbReference type="Proteomes" id="UP000075420">
    <property type="component" value="Unassembled WGS sequence"/>
</dbReference>
<accession>A0A150PUH9</accession>
<keyword evidence="6" id="KW-0479">Metal-binding</keyword>
<dbReference type="GO" id="GO:0046872">
    <property type="term" value="F:metal ion binding"/>
    <property type="evidence" value="ECO:0007669"/>
    <property type="project" value="UniProtKB-KW"/>
</dbReference>
<evidence type="ECO:0000256" key="7">
    <source>
        <dbReference type="ARBA" id="ARBA00022833"/>
    </source>
</evidence>
<dbReference type="EMBL" id="JELY01000452">
    <property type="protein sequence ID" value="KYF59340.1"/>
    <property type="molecule type" value="Genomic_DNA"/>
</dbReference>
<sequence>MFLLGVSDHVMIAHSFSDPFFGPATRMHGATYSIEVEIRAKALGPHHVVMDIGALHASLRRALDTIDYQNLDEHPAFPGRTSTTERVAEHVAGLLAADIARLPEGEAPLPGATLRVLVRESPTAYAGFERAL</sequence>
<comment type="caution">
    <text evidence="11">The sequence shown here is derived from an EMBL/GenBank/DDBJ whole genome shotgun (WGS) entry which is preliminary data.</text>
</comment>
<comment type="catalytic activity">
    <reaction evidence="10">
        <text>7,8-dihydroneopterin 3'-triphosphate + H2O = 6-carboxy-5,6,7,8-tetrahydropterin + triphosphate + acetaldehyde + 2 H(+)</text>
        <dbReference type="Rhea" id="RHEA:27966"/>
        <dbReference type="ChEBI" id="CHEBI:15343"/>
        <dbReference type="ChEBI" id="CHEBI:15377"/>
        <dbReference type="ChEBI" id="CHEBI:15378"/>
        <dbReference type="ChEBI" id="CHEBI:18036"/>
        <dbReference type="ChEBI" id="CHEBI:58462"/>
        <dbReference type="ChEBI" id="CHEBI:61032"/>
        <dbReference type="EC" id="4.1.2.50"/>
    </reaction>
</comment>
<evidence type="ECO:0000256" key="2">
    <source>
        <dbReference type="ARBA" id="ARBA00005061"/>
    </source>
</evidence>
<dbReference type="Gene3D" id="3.30.479.10">
    <property type="entry name" value="6-pyruvoyl tetrahydropterin synthase/QueD"/>
    <property type="match status" value="1"/>
</dbReference>
<evidence type="ECO:0000313" key="12">
    <source>
        <dbReference type="Proteomes" id="UP000075420"/>
    </source>
</evidence>
<evidence type="ECO:0000256" key="8">
    <source>
        <dbReference type="ARBA" id="ARBA00023239"/>
    </source>
</evidence>
<comment type="cofactor">
    <cofactor evidence="1">
        <name>Zn(2+)</name>
        <dbReference type="ChEBI" id="CHEBI:29105"/>
    </cofactor>
</comment>
<evidence type="ECO:0000256" key="5">
    <source>
        <dbReference type="ARBA" id="ARBA00018141"/>
    </source>
</evidence>
<comment type="similarity">
    <text evidence="3">Belongs to the PTPS family. QueD subfamily.</text>
</comment>
<dbReference type="PANTHER" id="PTHR12589">
    <property type="entry name" value="PYRUVOYL TETRAHYDROBIOPTERIN SYNTHASE"/>
    <property type="match status" value="1"/>
</dbReference>
<evidence type="ECO:0000256" key="1">
    <source>
        <dbReference type="ARBA" id="ARBA00001947"/>
    </source>
</evidence>